<dbReference type="STRING" id="7918.ENSLOCP00000000397"/>
<dbReference type="InterPro" id="IPR040099">
    <property type="entry name" value="ZZEF1"/>
</dbReference>
<proteinExistence type="predicted"/>
<sequence>MGRLREISGRARPQFRPSIKEVIQPDVMEEVIVSCVIKHLTLIDALQSLVNFQYREEHGEEYDLLCKIMAETFKKINAMERQLQSVAELEQKWQSEVDEAQQGKLENNAPFFHDYHFFENKMKELELLCSLKEVLFDCSDLENVVLTLREKFFQEVNSLQQKAVAPLAKTKALVRSLMNRTELLLHVTIAAHSRSTTGTPVDTPACKSASETKAMTHTVKQPVFLRSMSAPSDLEMIANEDLEFTRGSQRRRHHPTSHRSSSFTLLQSLAIEDSRDKPTYSVLLGQLFAFIGTTPDQAVSGSSFLSAAQTRWRRGSTRKQALVHMRELLTAAVRVGGVTHLVGPVTMVLQGGPRIEELTCGGMVDQVQEAFGETMTSVVSLCARYPIACANSIGLLCTIPYTRQAHALLVTTLGSSRK</sequence>
<reference evidence="1" key="3">
    <citation type="submission" date="2025-09" db="UniProtKB">
        <authorList>
            <consortium name="Ensembl"/>
        </authorList>
    </citation>
    <scope>IDENTIFICATION</scope>
</reference>
<reference evidence="2" key="1">
    <citation type="submission" date="2011-12" db="EMBL/GenBank/DDBJ databases">
        <title>The Draft Genome of Lepisosteus oculatus.</title>
        <authorList>
            <consortium name="The Broad Institute Genome Assembly &amp; Analysis Group"/>
            <consortium name="Computational R&amp;D Group"/>
            <consortium name="and Sequencing Platform"/>
            <person name="Di Palma F."/>
            <person name="Alfoldi J."/>
            <person name="Johnson J."/>
            <person name="Berlin A."/>
            <person name="Gnerre S."/>
            <person name="Jaffe D."/>
            <person name="MacCallum I."/>
            <person name="Young S."/>
            <person name="Walker B.J."/>
            <person name="Lander E.S."/>
            <person name="Lindblad-Toh K."/>
        </authorList>
    </citation>
    <scope>NUCLEOTIDE SEQUENCE [LARGE SCALE GENOMIC DNA]</scope>
</reference>
<dbReference type="Ensembl" id="ENSLOCT00000000397.1">
    <property type="protein sequence ID" value="ENSLOCP00000000397.1"/>
    <property type="gene ID" value="ENSLOCG00000000363.1"/>
</dbReference>
<keyword evidence="2" id="KW-1185">Reference proteome</keyword>
<dbReference type="PANTHER" id="PTHR22772">
    <property type="entry name" value="NOVEL ZZ TYPE ZINC FINGER DOMAIN CONTAINING PROTEIN"/>
    <property type="match status" value="1"/>
</dbReference>
<dbReference type="InParanoid" id="W5LW90"/>
<organism evidence="1 2">
    <name type="scientific">Lepisosteus oculatus</name>
    <name type="common">Spotted gar</name>
    <dbReference type="NCBI Taxonomy" id="7918"/>
    <lineage>
        <taxon>Eukaryota</taxon>
        <taxon>Metazoa</taxon>
        <taxon>Chordata</taxon>
        <taxon>Craniata</taxon>
        <taxon>Vertebrata</taxon>
        <taxon>Euteleostomi</taxon>
        <taxon>Actinopterygii</taxon>
        <taxon>Neopterygii</taxon>
        <taxon>Holostei</taxon>
        <taxon>Semionotiformes</taxon>
        <taxon>Lepisosteidae</taxon>
        <taxon>Lepisosteus</taxon>
    </lineage>
</organism>
<dbReference type="eggNOG" id="KOG1426">
    <property type="taxonomic scope" value="Eukaryota"/>
</dbReference>
<evidence type="ECO:0000313" key="2">
    <source>
        <dbReference type="Proteomes" id="UP000018468"/>
    </source>
</evidence>
<dbReference type="PANTHER" id="PTHR22772:SF5">
    <property type="entry name" value="HECT DOMAIN E3 UBIQUITIN PROTEIN LIGASE 4"/>
    <property type="match status" value="1"/>
</dbReference>
<name>W5LW90_LEPOC</name>
<accession>W5LW90</accession>
<dbReference type="HOGENOM" id="CLU_730645_0_0_1"/>
<reference evidence="1" key="2">
    <citation type="submission" date="2025-08" db="UniProtKB">
        <authorList>
            <consortium name="Ensembl"/>
        </authorList>
    </citation>
    <scope>IDENTIFICATION</scope>
</reference>
<dbReference type="GeneTree" id="ENSGT00910000144226"/>
<dbReference type="Proteomes" id="UP000018468">
    <property type="component" value="Unassembled WGS sequence"/>
</dbReference>
<evidence type="ECO:0000313" key="1">
    <source>
        <dbReference type="Ensembl" id="ENSLOCP00000000397.1"/>
    </source>
</evidence>
<protein>
    <submittedName>
        <fullName evidence="1">Uncharacterized protein</fullName>
    </submittedName>
</protein>
<dbReference type="Bgee" id="ENSLOCG00000000363">
    <property type="expression patterns" value="Expressed in camera-type eye and 10 other cell types or tissues"/>
</dbReference>
<dbReference type="AlphaFoldDB" id="W5LW90"/>